<evidence type="ECO:0000256" key="7">
    <source>
        <dbReference type="ARBA" id="ARBA00022989"/>
    </source>
</evidence>
<dbReference type="InterPro" id="IPR003593">
    <property type="entry name" value="AAA+_ATPase"/>
</dbReference>
<dbReference type="InterPro" id="IPR027417">
    <property type="entry name" value="P-loop_NTPase"/>
</dbReference>
<organism evidence="12 13">
    <name type="scientific">Aphanomyces astaci</name>
    <name type="common">Crayfish plague agent</name>
    <dbReference type="NCBI Taxonomy" id="112090"/>
    <lineage>
        <taxon>Eukaryota</taxon>
        <taxon>Sar</taxon>
        <taxon>Stramenopiles</taxon>
        <taxon>Oomycota</taxon>
        <taxon>Saprolegniomycetes</taxon>
        <taxon>Saprolegniales</taxon>
        <taxon>Verrucalvaceae</taxon>
        <taxon>Aphanomyces</taxon>
    </lineage>
</organism>
<dbReference type="SMART" id="SM00382">
    <property type="entry name" value="AAA"/>
    <property type="match status" value="1"/>
</dbReference>
<feature type="domain" description="ABC transmembrane type-1" evidence="11">
    <location>
        <begin position="60"/>
        <end position="342"/>
    </location>
</feature>
<evidence type="ECO:0000256" key="4">
    <source>
        <dbReference type="ARBA" id="ARBA00022692"/>
    </source>
</evidence>
<dbReference type="InterPro" id="IPR003439">
    <property type="entry name" value="ABC_transporter-like_ATP-bd"/>
</dbReference>
<keyword evidence="8 9" id="KW-0472">Membrane</keyword>
<dbReference type="GO" id="GO:0005743">
    <property type="term" value="C:mitochondrial inner membrane"/>
    <property type="evidence" value="ECO:0007669"/>
    <property type="project" value="TreeGrafter"/>
</dbReference>
<dbReference type="Pfam" id="PF00005">
    <property type="entry name" value="ABC_tran"/>
    <property type="match status" value="1"/>
</dbReference>
<proteinExistence type="predicted"/>
<evidence type="ECO:0000259" key="11">
    <source>
        <dbReference type="PROSITE" id="PS50929"/>
    </source>
</evidence>
<evidence type="ECO:0008006" key="14">
    <source>
        <dbReference type="Google" id="ProtNLM"/>
    </source>
</evidence>
<evidence type="ECO:0000256" key="9">
    <source>
        <dbReference type="SAM" id="Phobius"/>
    </source>
</evidence>
<comment type="caution">
    <text evidence="12">The sequence shown here is derived from an EMBL/GenBank/DDBJ whole genome shotgun (WGS) entry which is preliminary data.</text>
</comment>
<feature type="transmembrane region" description="Helical" evidence="9">
    <location>
        <begin position="201"/>
        <end position="221"/>
    </location>
</feature>
<dbReference type="PROSITE" id="PS00211">
    <property type="entry name" value="ABC_TRANSPORTER_1"/>
    <property type="match status" value="1"/>
</dbReference>
<feature type="domain" description="ABC transporter" evidence="10">
    <location>
        <begin position="386"/>
        <end position="615"/>
    </location>
</feature>
<keyword evidence="6" id="KW-0067">ATP-binding</keyword>
<keyword evidence="7 9" id="KW-1133">Transmembrane helix</keyword>
<dbReference type="SUPFAM" id="SSF90123">
    <property type="entry name" value="ABC transporter transmembrane region"/>
    <property type="match status" value="1"/>
</dbReference>
<dbReference type="Gene3D" id="3.40.50.300">
    <property type="entry name" value="P-loop containing nucleotide triphosphate hydrolases"/>
    <property type="match status" value="1"/>
</dbReference>
<dbReference type="AlphaFoldDB" id="A0A9X8HCV0"/>
<dbReference type="GO" id="GO:0005524">
    <property type="term" value="F:ATP binding"/>
    <property type="evidence" value="ECO:0007669"/>
    <property type="project" value="UniProtKB-KW"/>
</dbReference>
<keyword evidence="3" id="KW-1003">Cell membrane</keyword>
<dbReference type="InterPro" id="IPR036640">
    <property type="entry name" value="ABC1_TM_sf"/>
</dbReference>
<dbReference type="PANTHER" id="PTHR43394:SF1">
    <property type="entry name" value="ATP-BINDING CASSETTE SUB-FAMILY B MEMBER 10, MITOCHONDRIAL"/>
    <property type="match status" value="1"/>
</dbReference>
<evidence type="ECO:0000313" key="12">
    <source>
        <dbReference type="EMBL" id="RLO09371.1"/>
    </source>
</evidence>
<evidence type="ECO:0000256" key="5">
    <source>
        <dbReference type="ARBA" id="ARBA00022741"/>
    </source>
</evidence>
<feature type="transmembrane region" description="Helical" evidence="9">
    <location>
        <begin position="98"/>
        <end position="119"/>
    </location>
</feature>
<dbReference type="PANTHER" id="PTHR43394">
    <property type="entry name" value="ATP-DEPENDENT PERMEASE MDL1, MITOCHONDRIAL"/>
    <property type="match status" value="1"/>
</dbReference>
<dbReference type="PROSITE" id="PS50929">
    <property type="entry name" value="ABC_TM1F"/>
    <property type="match status" value="1"/>
</dbReference>
<dbReference type="PROSITE" id="PS50893">
    <property type="entry name" value="ABC_TRANSPORTER_2"/>
    <property type="match status" value="1"/>
</dbReference>
<evidence type="ECO:0000256" key="2">
    <source>
        <dbReference type="ARBA" id="ARBA00022448"/>
    </source>
</evidence>
<dbReference type="Gene3D" id="1.20.1560.10">
    <property type="entry name" value="ABC transporter type 1, transmembrane domain"/>
    <property type="match status" value="1"/>
</dbReference>
<accession>A0A9X8HCV0</accession>
<evidence type="ECO:0000256" key="3">
    <source>
        <dbReference type="ARBA" id="ARBA00022475"/>
    </source>
</evidence>
<evidence type="ECO:0000313" key="13">
    <source>
        <dbReference type="Proteomes" id="UP000275652"/>
    </source>
</evidence>
<dbReference type="InterPro" id="IPR011527">
    <property type="entry name" value="ABC1_TM_dom"/>
</dbReference>
<gene>
    <name evidence="12" type="ORF">DYB28_002137</name>
</gene>
<sequence length="622" mass="66845">WMTPWRPLYLRRRLREANGEAKSSSGSTAVTKTDRHLTSRSNVRRLLDLIWLEWPTLCSGIVGLSVSSLTNLLFPKVLGAALDVACGRPPPRNMSQKAFFLTILSIFVSGATASFVRVYCLGSVAESTAKRLRDRVYAAYITKDMLFFAQSERTELVHRLTHECQTAADAVVNIIADGYRSLNSSIGASIMLFRLSPTLTLVSLSVLPFLGAGAMTMRLYLKGLERQYDATLAALRASADERLGGIETVKLCTQEMTELRSFVQQTATVAKAGRRAKAVEGIYMGGLSLSINLSLASVLWVGGSIVGSGGLTTGELTSFMMYSGFMCLGFAQLSTLGSKVRATNEATAALFDLVDPNQSQLKAETTLQLEDVTAYSEKKDEIEGAIALNHVTFGYNVHGPLFKDLTWHVPAGSTVALVGASGAGKSTVAKLMTRLLEPSSGRVTLDGIDVATLDKEFLRRHVAMVPQDATIFAQTAHAAIKYANPAASDDDVRAAAALAHVHDFITELPQGYDTVVTQSNVSGGQKQRLALARALLTRPKVLILDEATVALEGSTERGILSRVSAGQTTIVIAHRVSTIRACATIAVLHEGAIAEVGTYDQLDRDGTIFHSLVATQVIDASE</sequence>
<evidence type="ECO:0000256" key="1">
    <source>
        <dbReference type="ARBA" id="ARBA00004651"/>
    </source>
</evidence>
<evidence type="ECO:0000256" key="8">
    <source>
        <dbReference type="ARBA" id="ARBA00023136"/>
    </source>
</evidence>
<keyword evidence="5" id="KW-0547">Nucleotide-binding</keyword>
<comment type="subcellular location">
    <subcellularLocation>
        <location evidence="1">Cell membrane</location>
        <topology evidence="1">Multi-pass membrane protein</topology>
    </subcellularLocation>
</comment>
<reference evidence="12 13" key="1">
    <citation type="journal article" date="2018" name="J. Invertebr. Pathol.">
        <title>New genotyping method for the causative agent of crayfish plague (Aphanomyces astaci) based on whole genome data.</title>
        <authorList>
            <person name="Minardi D."/>
            <person name="Studholme D.J."/>
            <person name="van der Giezen M."/>
            <person name="Pretto T."/>
            <person name="Oidtmann B."/>
        </authorList>
    </citation>
    <scope>NUCLEOTIDE SEQUENCE [LARGE SCALE GENOMIC DNA]</scope>
    <source>
        <strain evidence="12 13">KB13</strain>
    </source>
</reference>
<dbReference type="GO" id="GO:0015421">
    <property type="term" value="F:ABC-type oligopeptide transporter activity"/>
    <property type="evidence" value="ECO:0007669"/>
    <property type="project" value="TreeGrafter"/>
</dbReference>
<dbReference type="GO" id="GO:0016887">
    <property type="term" value="F:ATP hydrolysis activity"/>
    <property type="evidence" value="ECO:0007669"/>
    <property type="project" value="InterPro"/>
</dbReference>
<keyword evidence="2" id="KW-0813">Transport</keyword>
<dbReference type="Pfam" id="PF00664">
    <property type="entry name" value="ABC_membrane"/>
    <property type="match status" value="1"/>
</dbReference>
<dbReference type="FunFam" id="3.40.50.300:FF:000299">
    <property type="entry name" value="ABC transporter ATP-binding protein/permease"/>
    <property type="match status" value="1"/>
</dbReference>
<keyword evidence="4 9" id="KW-0812">Transmembrane</keyword>
<dbReference type="GO" id="GO:0090374">
    <property type="term" value="P:oligopeptide export from mitochondrion"/>
    <property type="evidence" value="ECO:0007669"/>
    <property type="project" value="TreeGrafter"/>
</dbReference>
<dbReference type="EMBL" id="QUTI01020022">
    <property type="protein sequence ID" value="RLO09371.1"/>
    <property type="molecule type" value="Genomic_DNA"/>
</dbReference>
<protein>
    <recommendedName>
        <fullName evidence="14">ABC transmembrane type-1 domain-containing protein</fullName>
    </recommendedName>
</protein>
<dbReference type="SUPFAM" id="SSF52540">
    <property type="entry name" value="P-loop containing nucleoside triphosphate hydrolases"/>
    <property type="match status" value="1"/>
</dbReference>
<name>A0A9X8HCV0_APHAT</name>
<dbReference type="GO" id="GO:0005886">
    <property type="term" value="C:plasma membrane"/>
    <property type="evidence" value="ECO:0007669"/>
    <property type="project" value="UniProtKB-SubCell"/>
</dbReference>
<evidence type="ECO:0000259" key="10">
    <source>
        <dbReference type="PROSITE" id="PS50893"/>
    </source>
</evidence>
<dbReference type="InterPro" id="IPR017871">
    <property type="entry name" value="ABC_transporter-like_CS"/>
</dbReference>
<dbReference type="InterPro" id="IPR039421">
    <property type="entry name" value="Type_1_exporter"/>
</dbReference>
<evidence type="ECO:0000256" key="6">
    <source>
        <dbReference type="ARBA" id="ARBA00022840"/>
    </source>
</evidence>
<dbReference type="Proteomes" id="UP000275652">
    <property type="component" value="Unassembled WGS sequence"/>
</dbReference>
<feature type="non-terminal residue" evidence="12">
    <location>
        <position position="622"/>
    </location>
</feature>